<dbReference type="STRING" id="993689.GCA_002077135_02763"/>
<proteinExistence type="predicted"/>
<dbReference type="Proteomes" id="UP000307749">
    <property type="component" value="Unassembled WGS sequence"/>
</dbReference>
<dbReference type="InterPro" id="IPR041633">
    <property type="entry name" value="Polbeta"/>
</dbReference>
<evidence type="ECO:0000259" key="1">
    <source>
        <dbReference type="Pfam" id="PF18765"/>
    </source>
</evidence>
<accession>A0A4S3KL24</accession>
<reference evidence="2 3" key="1">
    <citation type="submission" date="2017-02" db="EMBL/GenBank/DDBJ databases">
        <title>Whole genome sequencing of Metallibacterium scheffleri DSM 24874 (T).</title>
        <authorList>
            <person name="Kumar S."/>
            <person name="Patil P."/>
            <person name="Patil P.B."/>
        </authorList>
    </citation>
    <scope>NUCLEOTIDE SEQUENCE [LARGE SCALE GENOMIC DNA]</scope>
    <source>
        <strain evidence="2 3">DSM 24874</strain>
    </source>
</reference>
<protein>
    <submittedName>
        <fullName evidence="2">DNA polymerase III subunit beta</fullName>
    </submittedName>
</protein>
<dbReference type="InterPro" id="IPR043519">
    <property type="entry name" value="NT_sf"/>
</dbReference>
<gene>
    <name evidence="2" type="ORF">B1806_10730</name>
</gene>
<dbReference type="RefSeq" id="WP_081128643.1">
    <property type="nucleotide sequence ID" value="NZ_LDOS01000002.1"/>
</dbReference>
<dbReference type="Pfam" id="PF18765">
    <property type="entry name" value="Polbeta"/>
    <property type="match status" value="1"/>
</dbReference>
<dbReference type="PANTHER" id="PTHR43852:SF2">
    <property type="entry name" value="PROTEIN ADENYLYLTRANSFERASE MNTA"/>
    <property type="match status" value="1"/>
</dbReference>
<name>A0A4S3KL24_9GAMM</name>
<dbReference type="PANTHER" id="PTHR43852">
    <property type="entry name" value="NUCLEOTIDYLTRANSFERASE"/>
    <property type="match status" value="1"/>
</dbReference>
<dbReference type="Gene3D" id="3.30.460.10">
    <property type="entry name" value="Beta Polymerase, domain 2"/>
    <property type="match status" value="1"/>
</dbReference>
<dbReference type="CDD" id="cd05403">
    <property type="entry name" value="NT_KNTase_like"/>
    <property type="match status" value="1"/>
</dbReference>
<dbReference type="InterPro" id="IPR052930">
    <property type="entry name" value="TA_antitoxin_MntA"/>
</dbReference>
<dbReference type="NCBIfam" id="NF047752">
    <property type="entry name" value="MntA_antitoxin"/>
    <property type="match status" value="1"/>
</dbReference>
<evidence type="ECO:0000313" key="2">
    <source>
        <dbReference type="EMBL" id="THD09537.1"/>
    </source>
</evidence>
<sequence length="139" mass="15002">MTAQPNPIAPEPLASQLRAVLARHPQVNFAMLFGSLARGTARPDSDLDLAVGADRPLHADEIIALISDLAMATGRPVDLIDLAAAGELLLGQILSHGVRVLGDSTRHGALLSRHLTDVADFVPLQRRILDARRQRWIGR</sequence>
<keyword evidence="3" id="KW-1185">Reference proteome</keyword>
<dbReference type="EMBL" id="MWQO01000038">
    <property type="protein sequence ID" value="THD09537.1"/>
    <property type="molecule type" value="Genomic_DNA"/>
</dbReference>
<comment type="caution">
    <text evidence="2">The sequence shown here is derived from an EMBL/GenBank/DDBJ whole genome shotgun (WGS) entry which is preliminary data.</text>
</comment>
<dbReference type="AlphaFoldDB" id="A0A4S3KL24"/>
<feature type="domain" description="Polymerase beta nucleotidyltransferase" evidence="1">
    <location>
        <begin position="16"/>
        <end position="103"/>
    </location>
</feature>
<dbReference type="SUPFAM" id="SSF81301">
    <property type="entry name" value="Nucleotidyltransferase"/>
    <property type="match status" value="1"/>
</dbReference>
<dbReference type="OrthoDB" id="9793109at2"/>
<evidence type="ECO:0000313" key="3">
    <source>
        <dbReference type="Proteomes" id="UP000307749"/>
    </source>
</evidence>
<organism evidence="2 3">
    <name type="scientific">Metallibacterium scheffleri</name>
    <dbReference type="NCBI Taxonomy" id="993689"/>
    <lineage>
        <taxon>Bacteria</taxon>
        <taxon>Pseudomonadati</taxon>
        <taxon>Pseudomonadota</taxon>
        <taxon>Gammaproteobacteria</taxon>
        <taxon>Lysobacterales</taxon>
        <taxon>Rhodanobacteraceae</taxon>
        <taxon>Metallibacterium</taxon>
    </lineage>
</organism>